<dbReference type="InterPro" id="IPR047680">
    <property type="entry name" value="MarP-like"/>
</dbReference>
<evidence type="ECO:0000256" key="2">
    <source>
        <dbReference type="ARBA" id="ARBA00022692"/>
    </source>
</evidence>
<feature type="transmembrane region" description="Helical" evidence="5">
    <location>
        <begin position="59"/>
        <end position="80"/>
    </location>
</feature>
<dbReference type="InterPro" id="IPR001940">
    <property type="entry name" value="Peptidase_S1C"/>
</dbReference>
<evidence type="ECO:0000256" key="3">
    <source>
        <dbReference type="ARBA" id="ARBA00022989"/>
    </source>
</evidence>
<name>A0A939C1R0_9ACTN</name>
<dbReference type="GO" id="GO:0016020">
    <property type="term" value="C:membrane"/>
    <property type="evidence" value="ECO:0007669"/>
    <property type="project" value="UniProtKB-SubCell"/>
</dbReference>
<feature type="transmembrane region" description="Helical" evidence="5">
    <location>
        <begin position="31"/>
        <end position="52"/>
    </location>
</feature>
<dbReference type="AlphaFoldDB" id="A0A939C1R0"/>
<evidence type="ECO:0000256" key="5">
    <source>
        <dbReference type="SAM" id="Phobius"/>
    </source>
</evidence>
<reference evidence="6" key="1">
    <citation type="submission" date="2021-01" db="EMBL/GenBank/DDBJ databases">
        <title>YIM 132084 draft genome.</title>
        <authorList>
            <person name="An D."/>
        </authorList>
    </citation>
    <scope>NUCLEOTIDE SEQUENCE</scope>
    <source>
        <strain evidence="6">YIM 132084</strain>
    </source>
</reference>
<dbReference type="InterPro" id="IPR043504">
    <property type="entry name" value="Peptidase_S1_PA_chymotrypsin"/>
</dbReference>
<dbReference type="InterPro" id="IPR003825">
    <property type="entry name" value="Colicin-V_CvpA"/>
</dbReference>
<keyword evidence="2 5" id="KW-0812">Transmembrane</keyword>
<dbReference type="GO" id="GO:0009403">
    <property type="term" value="P:toxin biosynthetic process"/>
    <property type="evidence" value="ECO:0007669"/>
    <property type="project" value="InterPro"/>
</dbReference>
<dbReference type="GO" id="GO:0006508">
    <property type="term" value="P:proteolysis"/>
    <property type="evidence" value="ECO:0007669"/>
    <property type="project" value="UniProtKB-KW"/>
</dbReference>
<keyword evidence="6" id="KW-0645">Protease</keyword>
<sequence>MTVVDAVVLAMLLLAAISGFRQGLITATLTLVGAIGGAVLALWLSPSAVALVDDTAARLAIAIACVVLGVGLGELLGGAIGRRLSDRITWRPAVAVERVLGLVVHTLAVLVVIWMIAVPLASVPYPWLSSAIRSSTVLNEVDRAMPTPVREVSDQLRSVFDESGFPAILDPLAPTPGVAVEAPDPAMAADPVVRAARPSVLKVRSVSAGCGRGSTGTGFVIGPERLLTNAHVVAGASQVVVEVDEDSLGGQLDATVVVYDPERDLAVLDVPGLDRPVLPFSDTPATVGADAVVVGYPLDGPFTATPARISDRIALRGPDIYQSQTVQRDVYTVRGQVRPGNSGGPLLASDGTVYGVVFGAAVSDPDVGFALSAEEVADVVQAGLGDTSPDDTEACLPTAA</sequence>
<evidence type="ECO:0000256" key="4">
    <source>
        <dbReference type="ARBA" id="ARBA00023136"/>
    </source>
</evidence>
<feature type="transmembrane region" description="Helical" evidence="5">
    <location>
        <begin position="100"/>
        <end position="123"/>
    </location>
</feature>
<dbReference type="PRINTS" id="PR00834">
    <property type="entry name" value="PROTEASES2C"/>
</dbReference>
<dbReference type="NCBIfam" id="NF033740">
    <property type="entry name" value="MarP_fam_protase"/>
    <property type="match status" value="1"/>
</dbReference>
<evidence type="ECO:0000256" key="1">
    <source>
        <dbReference type="ARBA" id="ARBA00004141"/>
    </source>
</evidence>
<dbReference type="Pfam" id="PF13365">
    <property type="entry name" value="Trypsin_2"/>
    <property type="match status" value="1"/>
</dbReference>
<dbReference type="Gene3D" id="2.40.10.10">
    <property type="entry name" value="Trypsin-like serine proteases"/>
    <property type="match status" value="2"/>
</dbReference>
<evidence type="ECO:0000313" key="6">
    <source>
        <dbReference type="EMBL" id="MBM9467397.1"/>
    </source>
</evidence>
<keyword evidence="3 5" id="KW-1133">Transmembrane helix</keyword>
<accession>A0A939C1R0</accession>
<dbReference type="GO" id="GO:0004252">
    <property type="term" value="F:serine-type endopeptidase activity"/>
    <property type="evidence" value="ECO:0007669"/>
    <property type="project" value="InterPro"/>
</dbReference>
<comment type="caution">
    <text evidence="6">The sequence shown here is derived from an EMBL/GenBank/DDBJ whole genome shotgun (WGS) entry which is preliminary data.</text>
</comment>
<dbReference type="Proteomes" id="UP000663792">
    <property type="component" value="Unassembled WGS sequence"/>
</dbReference>
<dbReference type="InterPro" id="IPR009003">
    <property type="entry name" value="Peptidase_S1_PA"/>
</dbReference>
<keyword evidence="6" id="KW-0378">Hydrolase</keyword>
<evidence type="ECO:0000313" key="7">
    <source>
        <dbReference type="Proteomes" id="UP000663792"/>
    </source>
</evidence>
<organism evidence="6 7">
    <name type="scientific">Nakamurella leprariae</name>
    <dbReference type="NCBI Taxonomy" id="2803911"/>
    <lineage>
        <taxon>Bacteria</taxon>
        <taxon>Bacillati</taxon>
        <taxon>Actinomycetota</taxon>
        <taxon>Actinomycetes</taxon>
        <taxon>Nakamurellales</taxon>
        <taxon>Nakamurellaceae</taxon>
        <taxon>Nakamurella</taxon>
    </lineage>
</organism>
<keyword evidence="7" id="KW-1185">Reference proteome</keyword>
<keyword evidence="4 5" id="KW-0472">Membrane</keyword>
<dbReference type="RefSeq" id="WP_205260334.1">
    <property type="nucleotide sequence ID" value="NZ_JAERWK010000010.1"/>
</dbReference>
<protein>
    <submittedName>
        <fullName evidence="6">MarP family serine protease</fullName>
    </submittedName>
</protein>
<dbReference type="PANTHER" id="PTHR43019">
    <property type="entry name" value="SERINE ENDOPROTEASE DEGS"/>
    <property type="match status" value="1"/>
</dbReference>
<dbReference type="EMBL" id="JAERWK010000010">
    <property type="protein sequence ID" value="MBM9467397.1"/>
    <property type="molecule type" value="Genomic_DNA"/>
</dbReference>
<dbReference type="PANTHER" id="PTHR43019:SF23">
    <property type="entry name" value="PROTEASE DO-LIKE 5, CHLOROPLASTIC"/>
    <property type="match status" value="1"/>
</dbReference>
<dbReference type="Pfam" id="PF02674">
    <property type="entry name" value="Colicin_V"/>
    <property type="match status" value="1"/>
</dbReference>
<gene>
    <name evidence="6" type="ORF">JL106_08905</name>
</gene>
<proteinExistence type="predicted"/>
<comment type="subcellular location">
    <subcellularLocation>
        <location evidence="1">Membrane</location>
        <topology evidence="1">Multi-pass membrane protein</topology>
    </subcellularLocation>
</comment>
<dbReference type="SUPFAM" id="SSF50494">
    <property type="entry name" value="Trypsin-like serine proteases"/>
    <property type="match status" value="1"/>
</dbReference>